<dbReference type="InterPro" id="IPR042229">
    <property type="entry name" value="Listeria/Bacterioides_rpt_sf"/>
</dbReference>
<organism evidence="4 5">
    <name type="scientific">Holdemanella biformis</name>
    <dbReference type="NCBI Taxonomy" id="1735"/>
    <lineage>
        <taxon>Bacteria</taxon>
        <taxon>Bacillati</taxon>
        <taxon>Bacillota</taxon>
        <taxon>Erysipelotrichia</taxon>
        <taxon>Erysipelotrichales</taxon>
        <taxon>Erysipelotrichaceae</taxon>
        <taxon>Holdemanella</taxon>
    </lineage>
</organism>
<keyword evidence="2" id="KW-1133">Transmembrane helix</keyword>
<keyword evidence="2" id="KW-0472">Membrane</keyword>
<keyword evidence="2" id="KW-0812">Transmembrane</keyword>
<sequence length="162" mass="18005">MKKHFVLLGMMLIPVLSGISMPVLADEATVPLTYAVSAKITLIDGDISSVVELDECGRINEPAHYLKDGYEFVGWMNVETGKMWNFNDVVNTNMTLKAVYRKLESASVPQTPSSNQTANVNTSVDMDTGRWILIGMLALVEMGLVIYLKNYVDDTQSPRKEK</sequence>
<dbReference type="AlphaFoldDB" id="A0A412J3Q4"/>
<dbReference type="Pfam" id="PF09479">
    <property type="entry name" value="Flg_new"/>
    <property type="match status" value="1"/>
</dbReference>
<comment type="subcellular location">
    <subcellularLocation>
        <location evidence="1">Cell envelope</location>
    </subcellularLocation>
</comment>
<comment type="caution">
    <text evidence="4">The sequence shown here is derived from an EMBL/GenBank/DDBJ whole genome shotgun (WGS) entry which is preliminary data.</text>
</comment>
<feature type="chain" id="PRO_5019268954" description="InlB B-repeat-containing protein" evidence="3">
    <location>
        <begin position="26"/>
        <end position="162"/>
    </location>
</feature>
<dbReference type="RefSeq" id="WP_118319917.1">
    <property type="nucleotide sequence ID" value="NZ_QRVM01000019.1"/>
</dbReference>
<feature type="transmembrane region" description="Helical" evidence="2">
    <location>
        <begin position="131"/>
        <end position="152"/>
    </location>
</feature>
<dbReference type="Gene3D" id="2.60.40.4270">
    <property type="entry name" value="Listeria-Bacteroides repeat domain"/>
    <property type="match status" value="1"/>
</dbReference>
<evidence type="ECO:0000313" key="4">
    <source>
        <dbReference type="EMBL" id="RGS46778.1"/>
    </source>
</evidence>
<accession>A0A412J3Q4</accession>
<evidence type="ECO:0008006" key="6">
    <source>
        <dbReference type="Google" id="ProtNLM"/>
    </source>
</evidence>
<dbReference type="EMBL" id="QRVM01000019">
    <property type="protein sequence ID" value="RGS46778.1"/>
    <property type="molecule type" value="Genomic_DNA"/>
</dbReference>
<gene>
    <name evidence="4" type="ORF">DWX92_05475</name>
</gene>
<proteinExistence type="predicted"/>
<evidence type="ECO:0000256" key="2">
    <source>
        <dbReference type="SAM" id="Phobius"/>
    </source>
</evidence>
<protein>
    <recommendedName>
        <fullName evidence="6">InlB B-repeat-containing protein</fullName>
    </recommendedName>
</protein>
<evidence type="ECO:0000256" key="3">
    <source>
        <dbReference type="SAM" id="SignalP"/>
    </source>
</evidence>
<evidence type="ECO:0000313" key="5">
    <source>
        <dbReference type="Proteomes" id="UP000285274"/>
    </source>
</evidence>
<evidence type="ECO:0000256" key="1">
    <source>
        <dbReference type="ARBA" id="ARBA00004196"/>
    </source>
</evidence>
<dbReference type="Proteomes" id="UP000285274">
    <property type="component" value="Unassembled WGS sequence"/>
</dbReference>
<reference evidence="4 5" key="1">
    <citation type="submission" date="2018-08" db="EMBL/GenBank/DDBJ databases">
        <title>A genome reference for cultivated species of the human gut microbiota.</title>
        <authorList>
            <person name="Zou Y."/>
            <person name="Xue W."/>
            <person name="Luo G."/>
        </authorList>
    </citation>
    <scope>NUCLEOTIDE SEQUENCE [LARGE SCALE GENOMIC DNA]</scope>
    <source>
        <strain evidence="4 5">AF22-10AC</strain>
    </source>
</reference>
<keyword evidence="3" id="KW-0732">Signal</keyword>
<feature type="signal peptide" evidence="3">
    <location>
        <begin position="1"/>
        <end position="25"/>
    </location>
</feature>
<dbReference type="GO" id="GO:0030313">
    <property type="term" value="C:cell envelope"/>
    <property type="evidence" value="ECO:0007669"/>
    <property type="project" value="UniProtKB-SubCell"/>
</dbReference>
<name>A0A412J3Q4_9FIRM</name>
<dbReference type="InterPro" id="IPR013378">
    <property type="entry name" value="InlB-like_B-rpt"/>
</dbReference>